<sequence>MKILAWNCQGLASARAVRALLEIQRREKLDVFFFLSETHLDKDKAEKLKRRLGYDHLIIHESDSRSGSLLLIWKKEVSVQCQGVSRYYVDVTIKVEEEWRLTGIYGEPRWEHKHLTWEAMRSLHSGSDLPWLMLGDFNEISFHHEKEGGRARSQDQLQAFQNSLMDCGLADIGFIGDNFTWQRGRIRERLDCGVANTQWNLLFPSAQLKNGEMVKSDHRPLVVEIDGTQGQYSGGERTRRFQARWLKEETRMKKLKRELEHLRHGPMSEESTAAQKEILLRIELLLEQEELEWVQRARANWLKHGDRNTKFFHQFASARRRKNMIKGLKGGMI</sequence>
<dbReference type="GO" id="GO:0003824">
    <property type="term" value="F:catalytic activity"/>
    <property type="evidence" value="ECO:0007669"/>
    <property type="project" value="InterPro"/>
</dbReference>
<dbReference type="Pfam" id="PF03372">
    <property type="entry name" value="Exo_endo_phos"/>
    <property type="match status" value="1"/>
</dbReference>
<comment type="caution">
    <text evidence="2">The sequence shown here is derived from an EMBL/GenBank/DDBJ whole genome shotgun (WGS) entry which is preliminary data.</text>
</comment>
<dbReference type="EMBL" id="CM029048">
    <property type="protein sequence ID" value="KAG2578230.1"/>
    <property type="molecule type" value="Genomic_DNA"/>
</dbReference>
<gene>
    <name evidence="2" type="ORF">PVAP13_6NG175603</name>
</gene>
<name>A0A8T0QYU2_PANVG</name>
<organism evidence="2 3">
    <name type="scientific">Panicum virgatum</name>
    <name type="common">Blackwell switchgrass</name>
    <dbReference type="NCBI Taxonomy" id="38727"/>
    <lineage>
        <taxon>Eukaryota</taxon>
        <taxon>Viridiplantae</taxon>
        <taxon>Streptophyta</taxon>
        <taxon>Embryophyta</taxon>
        <taxon>Tracheophyta</taxon>
        <taxon>Spermatophyta</taxon>
        <taxon>Magnoliopsida</taxon>
        <taxon>Liliopsida</taxon>
        <taxon>Poales</taxon>
        <taxon>Poaceae</taxon>
        <taxon>PACMAD clade</taxon>
        <taxon>Panicoideae</taxon>
        <taxon>Panicodae</taxon>
        <taxon>Paniceae</taxon>
        <taxon>Panicinae</taxon>
        <taxon>Panicum</taxon>
        <taxon>Panicum sect. Hiantes</taxon>
    </lineage>
</organism>
<evidence type="ECO:0000313" key="2">
    <source>
        <dbReference type="EMBL" id="KAG2578230.1"/>
    </source>
</evidence>
<dbReference type="Proteomes" id="UP000823388">
    <property type="component" value="Chromosome 6N"/>
</dbReference>
<dbReference type="InterPro" id="IPR005135">
    <property type="entry name" value="Endo/exonuclease/phosphatase"/>
</dbReference>
<dbReference type="Gene3D" id="3.60.10.10">
    <property type="entry name" value="Endonuclease/exonuclease/phosphatase"/>
    <property type="match status" value="1"/>
</dbReference>
<reference evidence="2" key="1">
    <citation type="submission" date="2020-05" db="EMBL/GenBank/DDBJ databases">
        <title>WGS assembly of Panicum virgatum.</title>
        <authorList>
            <person name="Lovell J.T."/>
            <person name="Jenkins J."/>
            <person name="Shu S."/>
            <person name="Juenger T.E."/>
            <person name="Schmutz J."/>
        </authorList>
    </citation>
    <scope>NUCLEOTIDE SEQUENCE</scope>
    <source>
        <strain evidence="2">AP13</strain>
    </source>
</reference>
<evidence type="ECO:0000259" key="1">
    <source>
        <dbReference type="Pfam" id="PF03372"/>
    </source>
</evidence>
<protein>
    <recommendedName>
        <fullName evidence="1">Endonuclease/exonuclease/phosphatase domain-containing protein</fullName>
    </recommendedName>
</protein>
<proteinExistence type="predicted"/>
<feature type="domain" description="Endonuclease/exonuclease/phosphatase" evidence="1">
    <location>
        <begin position="5"/>
        <end position="191"/>
    </location>
</feature>
<keyword evidence="3" id="KW-1185">Reference proteome</keyword>
<dbReference type="PANTHER" id="PTHR35218:SF10">
    <property type="entry name" value="ENDONUCLEASE_EXONUCLEASE_PHOSPHATASE DOMAIN-CONTAINING PROTEIN"/>
    <property type="match status" value="1"/>
</dbReference>
<evidence type="ECO:0000313" key="3">
    <source>
        <dbReference type="Proteomes" id="UP000823388"/>
    </source>
</evidence>
<dbReference type="AlphaFoldDB" id="A0A8T0QYU2"/>
<dbReference type="PANTHER" id="PTHR35218">
    <property type="entry name" value="RNASE H DOMAIN-CONTAINING PROTEIN"/>
    <property type="match status" value="1"/>
</dbReference>
<dbReference type="SUPFAM" id="SSF56219">
    <property type="entry name" value="DNase I-like"/>
    <property type="match status" value="1"/>
</dbReference>
<dbReference type="InterPro" id="IPR036691">
    <property type="entry name" value="Endo/exonu/phosph_ase_sf"/>
</dbReference>
<accession>A0A8T0QYU2</accession>